<feature type="transmembrane region" description="Helical" evidence="6">
    <location>
        <begin position="440"/>
        <end position="458"/>
    </location>
</feature>
<keyword evidence="8" id="KW-1185">Reference proteome</keyword>
<feature type="transmembrane region" description="Helical" evidence="6">
    <location>
        <begin position="487"/>
        <end position="508"/>
    </location>
</feature>
<dbReference type="Proteomes" id="UP000018144">
    <property type="component" value="Unassembled WGS sequence"/>
</dbReference>
<name>U4LM92_PYROM</name>
<evidence type="ECO:0000313" key="8">
    <source>
        <dbReference type="Proteomes" id="UP000018144"/>
    </source>
</evidence>
<evidence type="ECO:0000256" key="2">
    <source>
        <dbReference type="ARBA" id="ARBA00022692"/>
    </source>
</evidence>
<dbReference type="PANTHER" id="PTHR21576">
    <property type="entry name" value="UNCHARACTERIZED NODULIN-LIKE PROTEIN"/>
    <property type="match status" value="1"/>
</dbReference>
<protein>
    <submittedName>
        <fullName evidence="7">Similar to Uncharacterized membrane protein YMR155W acc. no. Q03795</fullName>
    </submittedName>
</protein>
<keyword evidence="4 6" id="KW-0472">Membrane</keyword>
<gene>
    <name evidence="7" type="ORF">PCON_01231</name>
</gene>
<dbReference type="eggNOG" id="ENOG502RWDV">
    <property type="taxonomic scope" value="Eukaryota"/>
</dbReference>
<dbReference type="GO" id="GO:0022857">
    <property type="term" value="F:transmembrane transporter activity"/>
    <property type="evidence" value="ECO:0007669"/>
    <property type="project" value="InterPro"/>
</dbReference>
<reference evidence="7 8" key="1">
    <citation type="journal article" date="2013" name="PLoS Genet.">
        <title>The genome and development-dependent transcriptomes of Pyronema confluens: a window into fungal evolution.</title>
        <authorList>
            <person name="Traeger S."/>
            <person name="Altegoer F."/>
            <person name="Freitag M."/>
            <person name="Gabaldon T."/>
            <person name="Kempken F."/>
            <person name="Kumar A."/>
            <person name="Marcet-Houben M."/>
            <person name="Poggeler S."/>
            <person name="Stajich J.E."/>
            <person name="Nowrousian M."/>
        </authorList>
    </citation>
    <scope>NUCLEOTIDE SEQUENCE [LARGE SCALE GENOMIC DNA]</scope>
    <source>
        <strain evidence="8">CBS 100304</strain>
        <tissue evidence="7">Vegetative mycelium</tissue>
    </source>
</reference>
<evidence type="ECO:0000313" key="7">
    <source>
        <dbReference type="EMBL" id="CCX15005.1"/>
    </source>
</evidence>
<evidence type="ECO:0000256" key="6">
    <source>
        <dbReference type="SAM" id="Phobius"/>
    </source>
</evidence>
<comment type="subcellular location">
    <subcellularLocation>
        <location evidence="1">Membrane</location>
        <topology evidence="1">Multi-pass membrane protein</topology>
    </subcellularLocation>
</comment>
<dbReference type="AlphaFoldDB" id="U4LM92"/>
<feature type="transmembrane region" description="Helical" evidence="6">
    <location>
        <begin position="413"/>
        <end position="433"/>
    </location>
</feature>
<feature type="compositionally biased region" description="Basic and acidic residues" evidence="5">
    <location>
        <begin position="255"/>
        <end position="272"/>
    </location>
</feature>
<organism evidence="7 8">
    <name type="scientific">Pyronema omphalodes (strain CBS 100304)</name>
    <name type="common">Pyronema confluens</name>
    <dbReference type="NCBI Taxonomy" id="1076935"/>
    <lineage>
        <taxon>Eukaryota</taxon>
        <taxon>Fungi</taxon>
        <taxon>Dikarya</taxon>
        <taxon>Ascomycota</taxon>
        <taxon>Pezizomycotina</taxon>
        <taxon>Pezizomycetes</taxon>
        <taxon>Pezizales</taxon>
        <taxon>Pyronemataceae</taxon>
        <taxon>Pyronema</taxon>
    </lineage>
</organism>
<dbReference type="EMBL" id="HF936108">
    <property type="protein sequence ID" value="CCX15005.1"/>
    <property type="molecule type" value="Genomic_DNA"/>
</dbReference>
<evidence type="ECO:0000256" key="4">
    <source>
        <dbReference type="ARBA" id="ARBA00023136"/>
    </source>
</evidence>
<keyword evidence="2 6" id="KW-0812">Transmembrane</keyword>
<dbReference type="InterPro" id="IPR011701">
    <property type="entry name" value="MFS"/>
</dbReference>
<accession>U4LM92</accession>
<evidence type="ECO:0000256" key="5">
    <source>
        <dbReference type="SAM" id="MobiDB-lite"/>
    </source>
</evidence>
<feature type="transmembrane region" description="Helical" evidence="6">
    <location>
        <begin position="300"/>
        <end position="322"/>
    </location>
</feature>
<feature type="transmembrane region" description="Helical" evidence="6">
    <location>
        <begin position="150"/>
        <end position="170"/>
    </location>
</feature>
<dbReference type="OMA" id="PQDNETH"/>
<dbReference type="SUPFAM" id="SSF103473">
    <property type="entry name" value="MFS general substrate transporter"/>
    <property type="match status" value="1"/>
</dbReference>
<feature type="compositionally biased region" description="Polar residues" evidence="5">
    <location>
        <begin position="241"/>
        <end position="254"/>
    </location>
</feature>
<evidence type="ECO:0000256" key="3">
    <source>
        <dbReference type="ARBA" id="ARBA00022989"/>
    </source>
</evidence>
<dbReference type="STRING" id="1076935.U4LM92"/>
<feature type="region of interest" description="Disordered" evidence="5">
    <location>
        <begin position="178"/>
        <end position="275"/>
    </location>
</feature>
<feature type="transmembrane region" description="Helical" evidence="6">
    <location>
        <begin position="119"/>
        <end position="144"/>
    </location>
</feature>
<feature type="transmembrane region" description="Helical" evidence="6">
    <location>
        <begin position="85"/>
        <end position="107"/>
    </location>
</feature>
<dbReference type="PANTHER" id="PTHR21576:SF158">
    <property type="entry name" value="RIBOSOMAL RNA-PROCESSING PROTEIN 12-LIKE CONSERVED DOMAIN-CONTAINING PROTEIN"/>
    <property type="match status" value="1"/>
</dbReference>
<sequence>MPTHEQKLHIARVVSLIASTLISLAAGTNLAERLNLSATESNMIWDAHRQQRTQAVVDYRRRNAILWILPNAPRSMVNGEGYLEVWSLCFFALLTGIGSCCGFGAALKMAAVNWPKHRGTATAIPLAAFGLSAFVFSSLSSWLFPGNTESFLLVLAVATSSIVLLLFPFCRQVPVSTGYGSVPSSDPDEDGLYRTKSNENHSGRFDDDEPGTSTPRQDPRHSRSPSSPIPNDEPRPRSPNERTSLFSRSSTNEDSSTHDKLAQRTGRGRRDSSGAILDGCSDLVHRLDIRGWELMKSIDFWLLFIMIGALTGVGLMTINNIGHNAQVLWSEYDPTKSPEYVQKRQGMHVSILSIGSFTGRMVSGISSDLLLRLYNLPRLYLILLSSFLFFIAVLLAILITSPLYLFWVSSLNGLAYGMLFGVSPTIVSEAFGVNGLSTNWGAMTISCVIAGNVLNLLYGRVFDGNSQLGEEGRKVCLKGNGCYRGAYWGALVVTGLGAMVAVVMLGRMRRLQELGVRRRSVG</sequence>
<dbReference type="GO" id="GO:0000329">
    <property type="term" value="C:fungal-type vacuole membrane"/>
    <property type="evidence" value="ECO:0007669"/>
    <property type="project" value="TreeGrafter"/>
</dbReference>
<evidence type="ECO:0000256" key="1">
    <source>
        <dbReference type="ARBA" id="ARBA00004141"/>
    </source>
</evidence>
<dbReference type="OrthoDB" id="410267at2759"/>
<feature type="compositionally biased region" description="Basic and acidic residues" evidence="5">
    <location>
        <begin position="191"/>
        <end position="205"/>
    </location>
</feature>
<keyword evidence="3 6" id="KW-1133">Transmembrane helix</keyword>
<dbReference type="InterPro" id="IPR036259">
    <property type="entry name" value="MFS_trans_sf"/>
</dbReference>
<dbReference type="Pfam" id="PF07690">
    <property type="entry name" value="MFS_1"/>
    <property type="match status" value="1"/>
</dbReference>
<feature type="transmembrane region" description="Helical" evidence="6">
    <location>
        <begin position="379"/>
        <end position="407"/>
    </location>
</feature>
<dbReference type="Gene3D" id="1.20.1250.20">
    <property type="entry name" value="MFS general substrate transporter like domains"/>
    <property type="match status" value="2"/>
</dbReference>
<proteinExistence type="predicted"/>